<evidence type="ECO:0000256" key="1">
    <source>
        <dbReference type="ARBA" id="ARBA00010021"/>
    </source>
</evidence>
<dbReference type="Pfam" id="PF01977">
    <property type="entry name" value="UbiD"/>
    <property type="match status" value="1"/>
</dbReference>
<dbReference type="EMBL" id="LTBC01000001">
    <property type="protein sequence ID" value="KYH33913.1"/>
    <property type="molecule type" value="Genomic_DNA"/>
</dbReference>
<evidence type="ECO:0000259" key="2">
    <source>
        <dbReference type="Pfam" id="PF01977"/>
    </source>
</evidence>
<dbReference type="RefSeq" id="WP_062281304.1">
    <property type="nucleotide sequence ID" value="NZ_LTBC01000001.1"/>
</dbReference>
<name>A0A151B296_9FIRM</name>
<dbReference type="InterPro" id="IPR002830">
    <property type="entry name" value="UbiD"/>
</dbReference>
<dbReference type="SUPFAM" id="SSF143968">
    <property type="entry name" value="UbiD C-terminal domain-like"/>
    <property type="match status" value="1"/>
</dbReference>
<dbReference type="EC" id="4.1.1.-" evidence="4"/>
<evidence type="ECO:0000313" key="5">
    <source>
        <dbReference type="Proteomes" id="UP000075670"/>
    </source>
</evidence>
<keyword evidence="5" id="KW-1185">Reference proteome</keyword>
<dbReference type="SUPFAM" id="SSF50475">
    <property type="entry name" value="FMN-binding split barrel"/>
    <property type="match status" value="1"/>
</dbReference>
<dbReference type="PANTHER" id="PTHR30108:SF21">
    <property type="entry name" value="4-HYDROXYBENZOATE DECARBOXYLASE"/>
    <property type="match status" value="1"/>
</dbReference>
<dbReference type="GO" id="GO:0016831">
    <property type="term" value="F:carboxy-lyase activity"/>
    <property type="evidence" value="ECO:0007669"/>
    <property type="project" value="InterPro"/>
</dbReference>
<dbReference type="PATRIC" id="fig|1122241.3.peg.665"/>
<dbReference type="InterPro" id="IPR048304">
    <property type="entry name" value="UbiD_Rift_dom"/>
</dbReference>
<dbReference type="Pfam" id="PF20696">
    <property type="entry name" value="UbiD_C"/>
    <property type="match status" value="1"/>
</dbReference>
<gene>
    <name evidence="4" type="primary">ubiD_1</name>
    <name evidence="4" type="ORF">MOMUL_06310</name>
</gene>
<reference evidence="4 5" key="1">
    <citation type="submission" date="2016-02" db="EMBL/GenBank/DDBJ databases">
        <title>Genome sequence of Moorella mulderi DSM 14980.</title>
        <authorList>
            <person name="Poehlein A."/>
            <person name="Daniel R."/>
        </authorList>
    </citation>
    <scope>NUCLEOTIDE SEQUENCE [LARGE SCALE GENOMIC DNA]</scope>
    <source>
        <strain evidence="4 5">DSM 14980</strain>
    </source>
</reference>
<protein>
    <submittedName>
        <fullName evidence="4">3-octaprenyl-4-hydroxybenzoate carboxy-lyase</fullName>
        <ecNumber evidence="4">4.1.1.-</ecNumber>
    </submittedName>
</protein>
<evidence type="ECO:0000259" key="3">
    <source>
        <dbReference type="Pfam" id="PF20696"/>
    </source>
</evidence>
<dbReference type="PANTHER" id="PTHR30108">
    <property type="entry name" value="3-OCTAPRENYL-4-HYDROXYBENZOATE CARBOXY-LYASE-RELATED"/>
    <property type="match status" value="1"/>
</dbReference>
<dbReference type="InterPro" id="IPR049381">
    <property type="entry name" value="UbiD-like_C"/>
</dbReference>
<proteinExistence type="inferred from homology"/>
<organism evidence="4 5">
    <name type="scientific">Moorella mulderi DSM 14980</name>
    <dbReference type="NCBI Taxonomy" id="1122241"/>
    <lineage>
        <taxon>Bacteria</taxon>
        <taxon>Bacillati</taxon>
        <taxon>Bacillota</taxon>
        <taxon>Clostridia</taxon>
        <taxon>Neomoorellales</taxon>
        <taxon>Neomoorellaceae</taxon>
        <taxon>Neomoorella</taxon>
    </lineage>
</organism>
<dbReference type="GO" id="GO:0005737">
    <property type="term" value="C:cytoplasm"/>
    <property type="evidence" value="ECO:0007669"/>
    <property type="project" value="TreeGrafter"/>
</dbReference>
<dbReference type="Gene3D" id="3.40.1670.10">
    <property type="entry name" value="UbiD C-terminal domain-like"/>
    <property type="match status" value="1"/>
</dbReference>
<accession>A0A151B296</accession>
<feature type="domain" description="3-octaprenyl-4-hydroxybenzoate carboxy-lyase-like Rift-related" evidence="2">
    <location>
        <begin position="96"/>
        <end position="290"/>
    </location>
</feature>
<comment type="similarity">
    <text evidence="1">Belongs to the UbiD family.</text>
</comment>
<dbReference type="Proteomes" id="UP000075670">
    <property type="component" value="Unassembled WGS sequence"/>
</dbReference>
<dbReference type="NCBIfam" id="TIGR00148">
    <property type="entry name" value="UbiD family decarboxylase"/>
    <property type="match status" value="1"/>
</dbReference>
<keyword evidence="4" id="KW-0456">Lyase</keyword>
<evidence type="ECO:0000313" key="4">
    <source>
        <dbReference type="EMBL" id="KYH33913.1"/>
    </source>
</evidence>
<comment type="caution">
    <text evidence="4">The sequence shown here is derived from an EMBL/GenBank/DDBJ whole genome shotgun (WGS) entry which is preliminary data.</text>
</comment>
<dbReference type="AlphaFoldDB" id="A0A151B296"/>
<feature type="domain" description="3-octaprenyl-4-hydroxybenzoate carboxy-lyase-like C-terminal" evidence="3">
    <location>
        <begin position="297"/>
        <end position="411"/>
    </location>
</feature>
<sequence length="427" mass="47395">MQEGLRDYLRNLYHKNKLEEIEDISIEDIPNLIFANRKSPQTIWIKKVRGFESGFLFNVLSSRDHYAIVFGCTIHEIWPAYLKRLANPVKPVLIKSGSVQEVQYIGSQVDLYKLPVVKYNALDASPYITAGVVLARDPETGIRNVSIHRLQVQGKQQLGIRLEPGSHLELIRKKAGELGKRVEVAITIGNHPAEIIAAVSKVHFGFDELEIAGAIRGEPLQLTKCVTIDAEVPAWAEIVLEGYIDPEDDAPEGPFGDFMGYYVPRGENPAIHLTAITHRENPVFQGIRAGSLEDSLLLALSREAAVFKALKEEGIDVAGVNLSPVVLNGVISLRPKDKAEVRRALEIALEQAPWLKYCVAVDPDVDIFNWEDVLWALATRSSPDKAIVFNNTNGFPRDPFNVHRAKLIIDATIPAGAGNAFRRAIPR</sequence>